<proteinExistence type="predicted"/>
<evidence type="ECO:0000313" key="2">
    <source>
        <dbReference type="Proteomes" id="UP000199048"/>
    </source>
</evidence>
<sequence length="74" mass="7894">MPVALNANRPVRSAAAPYLVGQDGKGHWVAVATGGRAGGLFRTRQDAIRYACVETGCRPDDVALAVEPIRFRLS</sequence>
<dbReference type="EMBL" id="FOTK01000016">
    <property type="protein sequence ID" value="SFM01427.1"/>
    <property type="molecule type" value="Genomic_DNA"/>
</dbReference>
<dbReference type="OrthoDB" id="8454620at2"/>
<accession>A0A1I4MEN9</accession>
<protein>
    <recommendedName>
        <fullName evidence="3">RAG2 PHD domain containing protein</fullName>
    </recommendedName>
</protein>
<name>A0A1I4MEN9_9HYPH</name>
<dbReference type="AlphaFoldDB" id="A0A1I4MEN9"/>
<gene>
    <name evidence="1" type="ORF">SAMN05192568_101685</name>
</gene>
<reference evidence="2" key="1">
    <citation type="submission" date="2016-10" db="EMBL/GenBank/DDBJ databases">
        <authorList>
            <person name="Varghese N."/>
            <person name="Submissions S."/>
        </authorList>
    </citation>
    <scope>NUCLEOTIDE SEQUENCE [LARGE SCALE GENOMIC DNA]</scope>
    <source>
        <strain evidence="2">BL36</strain>
    </source>
</reference>
<dbReference type="RefSeq" id="WP_092042411.1">
    <property type="nucleotide sequence ID" value="NZ_FOTK01000016.1"/>
</dbReference>
<evidence type="ECO:0000313" key="1">
    <source>
        <dbReference type="EMBL" id="SFM01427.1"/>
    </source>
</evidence>
<dbReference type="Proteomes" id="UP000199048">
    <property type="component" value="Unassembled WGS sequence"/>
</dbReference>
<evidence type="ECO:0008006" key="3">
    <source>
        <dbReference type="Google" id="ProtNLM"/>
    </source>
</evidence>
<organism evidence="1 2">
    <name type="scientific">Methylobacterium pseudosasicola</name>
    <dbReference type="NCBI Taxonomy" id="582667"/>
    <lineage>
        <taxon>Bacteria</taxon>
        <taxon>Pseudomonadati</taxon>
        <taxon>Pseudomonadota</taxon>
        <taxon>Alphaproteobacteria</taxon>
        <taxon>Hyphomicrobiales</taxon>
        <taxon>Methylobacteriaceae</taxon>
        <taxon>Methylobacterium</taxon>
    </lineage>
</organism>
<keyword evidence="2" id="KW-1185">Reference proteome</keyword>